<evidence type="ECO:0000313" key="3">
    <source>
        <dbReference type="EMBL" id="PJZ91735.1"/>
    </source>
</evidence>
<keyword evidence="4" id="KW-1185">Reference proteome</keyword>
<dbReference type="RefSeq" id="WP_100746767.1">
    <property type="nucleotide sequence ID" value="NZ_NPEF02000014.1"/>
</dbReference>
<accession>A0A2N0BLL2</accession>
<feature type="region of interest" description="Disordered" evidence="1">
    <location>
        <begin position="1"/>
        <end position="20"/>
    </location>
</feature>
<evidence type="ECO:0000313" key="2">
    <source>
        <dbReference type="EMBL" id="MDV6236444.1"/>
    </source>
</evidence>
<dbReference type="OrthoDB" id="321212at2"/>
<reference evidence="3" key="1">
    <citation type="submission" date="2017-07" db="EMBL/GenBank/DDBJ databases">
        <title>Leptospira spp. isolated from tropical soils.</title>
        <authorList>
            <person name="Thibeaux R."/>
            <person name="Iraola G."/>
            <person name="Ferres I."/>
            <person name="Bierque E."/>
            <person name="Girault D."/>
            <person name="Soupe-Gilbert M.-E."/>
            <person name="Picardeau M."/>
            <person name="Goarant C."/>
        </authorList>
    </citation>
    <scope>NUCLEOTIDE SEQUENCE [LARGE SCALE GENOMIC DNA]</scope>
    <source>
        <strain evidence="3">ATI7-C-A5</strain>
    </source>
</reference>
<reference evidence="2" key="3">
    <citation type="submission" date="2023-10" db="EMBL/GenBank/DDBJ databases">
        <authorList>
            <person name="Picardeau M."/>
            <person name="Thibeaux R."/>
        </authorList>
    </citation>
    <scope>NUCLEOTIDE SEQUENCE</scope>
    <source>
        <strain evidence="2">ATI7-C-A5</strain>
    </source>
</reference>
<comment type="caution">
    <text evidence="3">The sequence shown here is derived from an EMBL/GenBank/DDBJ whole genome shotgun (WGS) entry which is preliminary data.</text>
</comment>
<feature type="compositionally biased region" description="Polar residues" evidence="1">
    <location>
        <begin position="1"/>
        <end position="15"/>
    </location>
</feature>
<accession>A0A2N0B5A9</accession>
<evidence type="ECO:0000313" key="4">
    <source>
        <dbReference type="Proteomes" id="UP000232122"/>
    </source>
</evidence>
<name>A0A2N0B5A9_9LEPT</name>
<dbReference type="AlphaFoldDB" id="A0A2N0B5A9"/>
<proteinExistence type="predicted"/>
<protein>
    <submittedName>
        <fullName evidence="3">Uncharacterized protein</fullName>
    </submittedName>
</protein>
<sequence>MTDPSGSWSGQTYSGTAGKIGSVAEGNGKLIALGDACTIDSASGWTHSAGAPVGVSGCSGIDWSASAYNEALGLYTIGGRVLGTSTTKLGISSTGDSSSWQLIDIPESGTPGPAVHTIAAKTN</sequence>
<reference evidence="2 4" key="2">
    <citation type="journal article" date="2018" name="Microb. Genom.">
        <title>Deciphering the unexplored Leptospira diversity from soils uncovers genomic evolution to virulence.</title>
        <authorList>
            <person name="Thibeaux R."/>
            <person name="Iraola G."/>
            <person name="Ferres I."/>
            <person name="Bierque E."/>
            <person name="Girault D."/>
            <person name="Soupe-Gilbert M.E."/>
            <person name="Picardeau M."/>
            <person name="Goarant C."/>
        </authorList>
    </citation>
    <scope>NUCLEOTIDE SEQUENCE [LARGE SCALE GENOMIC DNA]</scope>
    <source>
        <strain evidence="2 4">ATI7-C-A5</strain>
    </source>
</reference>
<organism evidence="3">
    <name type="scientific">Leptospira ellisii</name>
    <dbReference type="NCBI Taxonomy" id="2023197"/>
    <lineage>
        <taxon>Bacteria</taxon>
        <taxon>Pseudomonadati</taxon>
        <taxon>Spirochaetota</taxon>
        <taxon>Spirochaetia</taxon>
        <taxon>Leptospirales</taxon>
        <taxon>Leptospiraceae</taxon>
        <taxon>Leptospira</taxon>
    </lineage>
</organism>
<dbReference type="EMBL" id="NPEF01000224">
    <property type="protein sequence ID" value="PJZ91735.1"/>
    <property type="molecule type" value="Genomic_DNA"/>
</dbReference>
<dbReference type="EMBL" id="NPEF02000014">
    <property type="protein sequence ID" value="MDV6236444.1"/>
    <property type="molecule type" value="Genomic_DNA"/>
</dbReference>
<gene>
    <name evidence="2" type="ORF">CH379_012480</name>
    <name evidence="3" type="ORF">CH379_17010</name>
</gene>
<dbReference type="Proteomes" id="UP000232122">
    <property type="component" value="Unassembled WGS sequence"/>
</dbReference>
<evidence type="ECO:0000256" key="1">
    <source>
        <dbReference type="SAM" id="MobiDB-lite"/>
    </source>
</evidence>